<dbReference type="Proteomes" id="UP000011976">
    <property type="component" value="Unassembled WGS sequence"/>
</dbReference>
<proteinExistence type="inferred from homology"/>
<sequence length="1064" mass="114701">MSRCRSACHACALHQSNTRADASSRRRQSSTISNLQVPSRRSPGQRYVVSVFSDMSAAYSSSSRALAFLSETSEDAIAALKGLVGGVGSAKYLDTSEDKLSTIATQIDSSRDEDRIAALTRIVAMISKGRDASSFLPAVLKLTSCANLDVRKLVYIVLLRYANSNPDLTLLSINSFQRDLSDPSPLIRAMALRVLSSIKVAMVSPIVLMAVTKAARDPNLYVRKIAALAIPKCHSIDKSQLESQLEVLGTLLADRSPFVLSDALAAFQRVCPNNWQLIHPNYRRICHALSDMDEWGQITAIEVLSRYARSNLPRPKVEERSMPEHAAVGPSQKLEKDSTAKPRQTEEASNSSERRNDLDGLEAFLSSNAAIPPPSLGARSKDSKSSAVSLPIVSSSSDLDRDLELLLGKAQALLHSRNPAVVLAVTRLIFYLAPAQDHRMLTRPLVRLLRSSPDVSYLVLLNILAISRHDPSLFAPFTTSFLLGASHEEPIFLSLLKLDLLVLLCNASNCSLVLAELGAHMRSADVAVSAHAVACLGELALVKKLDASSACLSMLLDLLRRRKSGPRVHDSTVARAVLEIKNLLQLSPELAALDAAPGSRRTSAIVYRLAALLFGTTPKPNSAEKSKRKNVKPKVVGKGAILHPEARASILWLLGQHARQSISISTSSSADGKREETRTLAELVVPDVLRRCAVNFANESSAVKLQILTTSSKVFAFLPTALVPTPGATAADQGRSEQLMSAVTVLHFYLLKLARYDADFDVRDRARFLKGLTAPLAATQAPSPATEGDKAAESHTDSIQAAIELAARTLGETVSEDDADLKGVRLRREQVVHVLFEGKASLDPATSTVSEGNNEAGRLFGGGEKASSRESDGPEIASLSLVLGGKLIKGWLNIKLPAWTEQPTPASLREPPSVSQPSLPTLQGTSLSNLKSFSSSDFTSNSPRASTPVILTPGNGAGTPLSRVSGNATPTELDASVAPAQTQQKYKDLDSFLDESDDEQEAADLHLDDSAPEDDDFVAEERWDDDDAEVDLDDEEEDEDEDEDEDEEDDSAEGEAASDDEESE</sequence>
<keyword evidence="5" id="KW-0472">Membrane</keyword>
<gene>
    <name evidence="8" type="ORF">PANT_14d00056</name>
</gene>
<evidence type="ECO:0000256" key="6">
    <source>
        <dbReference type="SAM" id="MobiDB-lite"/>
    </source>
</evidence>
<comment type="subcellular location">
    <subcellularLocation>
        <location evidence="1">Endomembrane system</location>
    </subcellularLocation>
</comment>
<dbReference type="InterPro" id="IPR026739">
    <property type="entry name" value="AP_beta"/>
</dbReference>
<feature type="compositionally biased region" description="Acidic residues" evidence="6">
    <location>
        <begin position="1010"/>
        <end position="1064"/>
    </location>
</feature>
<dbReference type="OrthoDB" id="10254310at2759"/>
<comment type="similarity">
    <text evidence="2">Belongs to the adaptor complexes large subunit family.</text>
</comment>
<feature type="compositionally biased region" description="Polar residues" evidence="6">
    <location>
        <begin position="913"/>
        <end position="924"/>
    </location>
</feature>
<dbReference type="PANTHER" id="PTHR11134">
    <property type="entry name" value="ADAPTOR COMPLEX SUBUNIT BETA FAMILY MEMBER"/>
    <property type="match status" value="1"/>
</dbReference>
<feature type="compositionally biased region" description="Acidic residues" evidence="6">
    <location>
        <begin position="991"/>
        <end position="1002"/>
    </location>
</feature>
<evidence type="ECO:0000256" key="4">
    <source>
        <dbReference type="ARBA" id="ARBA00022927"/>
    </source>
</evidence>
<keyword evidence="3" id="KW-0813">Transport</keyword>
<organism evidence="8 9">
    <name type="scientific">Pseudozyma antarctica (strain T-34)</name>
    <name type="common">Yeast</name>
    <name type="synonym">Candida antarctica</name>
    <dbReference type="NCBI Taxonomy" id="1151754"/>
    <lineage>
        <taxon>Eukaryota</taxon>
        <taxon>Fungi</taxon>
        <taxon>Dikarya</taxon>
        <taxon>Basidiomycota</taxon>
        <taxon>Ustilaginomycotina</taxon>
        <taxon>Ustilaginomycetes</taxon>
        <taxon>Ustilaginales</taxon>
        <taxon>Ustilaginaceae</taxon>
        <taxon>Moesziomyces</taxon>
    </lineage>
</organism>
<protein>
    <submittedName>
        <fullName evidence="8">Vesicle coat complex AP-3, beta subunit</fullName>
    </submittedName>
</protein>
<dbReference type="InterPro" id="IPR002553">
    <property type="entry name" value="Clathrin/coatomer_adapt-like_N"/>
</dbReference>
<dbReference type="GO" id="GO:0012505">
    <property type="term" value="C:endomembrane system"/>
    <property type="evidence" value="ECO:0007669"/>
    <property type="project" value="UniProtKB-SubCell"/>
</dbReference>
<dbReference type="EMBL" id="DF196780">
    <property type="protein sequence ID" value="GAC75138.1"/>
    <property type="molecule type" value="Genomic_DNA"/>
</dbReference>
<dbReference type="InterPro" id="IPR011989">
    <property type="entry name" value="ARM-like"/>
</dbReference>
<evidence type="ECO:0000313" key="9">
    <source>
        <dbReference type="Proteomes" id="UP000011976"/>
    </source>
</evidence>
<dbReference type="GO" id="GO:0006886">
    <property type="term" value="P:intracellular protein transport"/>
    <property type="evidence" value="ECO:0007669"/>
    <property type="project" value="InterPro"/>
</dbReference>
<feature type="region of interest" description="Disordered" evidence="6">
    <location>
        <begin position="315"/>
        <end position="356"/>
    </location>
</feature>
<dbReference type="Pfam" id="PF01602">
    <property type="entry name" value="Adaptin_N"/>
    <property type="match status" value="2"/>
</dbReference>
<feature type="region of interest" description="Disordered" evidence="6">
    <location>
        <begin position="844"/>
        <end position="872"/>
    </location>
</feature>
<keyword evidence="4" id="KW-0653">Protein transport</keyword>
<name>M9MEB3_PSEA3</name>
<evidence type="ECO:0000256" key="5">
    <source>
        <dbReference type="ARBA" id="ARBA00023136"/>
    </source>
</evidence>
<evidence type="ECO:0000259" key="7">
    <source>
        <dbReference type="Pfam" id="PF01602"/>
    </source>
</evidence>
<evidence type="ECO:0000256" key="2">
    <source>
        <dbReference type="ARBA" id="ARBA00006613"/>
    </source>
</evidence>
<feature type="compositionally biased region" description="Low complexity" evidence="6">
    <location>
        <begin position="925"/>
        <end position="942"/>
    </location>
</feature>
<feature type="domain" description="Clathrin/coatomer adaptor adaptin-like N-terminal" evidence="7">
    <location>
        <begin position="102"/>
        <end position="591"/>
    </location>
</feature>
<feature type="compositionally biased region" description="Polar residues" evidence="6">
    <location>
        <begin position="844"/>
        <end position="853"/>
    </location>
</feature>
<dbReference type="AlphaFoldDB" id="M9MEB3"/>
<dbReference type="GO" id="GO:0030123">
    <property type="term" value="C:AP-3 adaptor complex"/>
    <property type="evidence" value="ECO:0007669"/>
    <property type="project" value="UniProtKB-UniRule"/>
</dbReference>
<dbReference type="GO" id="GO:0016192">
    <property type="term" value="P:vesicle-mediated transport"/>
    <property type="evidence" value="ECO:0007669"/>
    <property type="project" value="InterPro"/>
</dbReference>
<dbReference type="InterPro" id="IPR016024">
    <property type="entry name" value="ARM-type_fold"/>
</dbReference>
<feature type="domain" description="Clathrin/coatomer adaptor adaptin-like N-terminal" evidence="7">
    <location>
        <begin position="642"/>
        <end position="772"/>
    </location>
</feature>
<dbReference type="SUPFAM" id="SSF48371">
    <property type="entry name" value="ARM repeat"/>
    <property type="match status" value="1"/>
</dbReference>
<evidence type="ECO:0000256" key="1">
    <source>
        <dbReference type="ARBA" id="ARBA00004308"/>
    </source>
</evidence>
<feature type="region of interest" description="Disordered" evidence="6">
    <location>
        <begin position="903"/>
        <end position="1064"/>
    </location>
</feature>
<evidence type="ECO:0000256" key="3">
    <source>
        <dbReference type="ARBA" id="ARBA00022448"/>
    </source>
</evidence>
<reference evidence="9" key="1">
    <citation type="journal article" date="2013" name="Genome Announc.">
        <title>Genome sequence of the basidiomycetous yeast Pseudozyma antarctica T-34, a producer of the glycolipid biosurfactants mannosylerythritol lipids.</title>
        <authorList>
            <person name="Morita T."/>
            <person name="Koike H."/>
            <person name="Koyama Y."/>
            <person name="Hagiwara H."/>
            <person name="Ito E."/>
            <person name="Fukuoka T."/>
            <person name="Imura T."/>
            <person name="Machida M."/>
            <person name="Kitamoto D."/>
        </authorList>
    </citation>
    <scope>NUCLEOTIDE SEQUENCE [LARGE SCALE GENOMIC DNA]</scope>
    <source>
        <strain evidence="9">T-34</strain>
    </source>
</reference>
<dbReference type="STRING" id="1151754.M9MEB3"/>
<feature type="region of interest" description="Disordered" evidence="6">
    <location>
        <begin position="19"/>
        <end position="39"/>
    </location>
</feature>
<dbReference type="Gene3D" id="1.25.10.10">
    <property type="entry name" value="Leucine-rich Repeat Variant"/>
    <property type="match status" value="1"/>
</dbReference>
<evidence type="ECO:0000313" key="8">
    <source>
        <dbReference type="EMBL" id="GAC75138.1"/>
    </source>
</evidence>
<feature type="compositionally biased region" description="Basic and acidic residues" evidence="6">
    <location>
        <begin position="333"/>
        <end position="356"/>
    </location>
</feature>
<accession>M9MEB3</accession>